<proteinExistence type="predicted"/>
<reference evidence="1 2" key="1">
    <citation type="submission" date="2017-09" db="EMBL/GenBank/DDBJ databases">
        <title>The diverse metabolic capabilities of V. boronicumulans make it an excellent choice for continued studies on novel biodegradation.</title>
        <authorList>
            <person name="Sun S."/>
        </authorList>
    </citation>
    <scope>NUCLEOTIDE SEQUENCE [LARGE SCALE GENOMIC DNA]</scope>
    <source>
        <strain evidence="1 2">J1</strain>
    </source>
</reference>
<name>A0A250DIW0_9BURK</name>
<accession>A0A250DIW0</accession>
<organism evidence="1 2">
    <name type="scientific">Variovorax boronicumulans</name>
    <dbReference type="NCBI Taxonomy" id="436515"/>
    <lineage>
        <taxon>Bacteria</taxon>
        <taxon>Pseudomonadati</taxon>
        <taxon>Pseudomonadota</taxon>
        <taxon>Betaproteobacteria</taxon>
        <taxon>Burkholderiales</taxon>
        <taxon>Comamonadaceae</taxon>
        <taxon>Variovorax</taxon>
    </lineage>
</organism>
<dbReference type="Proteomes" id="UP000217154">
    <property type="component" value="Chromosome"/>
</dbReference>
<evidence type="ECO:0000313" key="2">
    <source>
        <dbReference type="Proteomes" id="UP000217154"/>
    </source>
</evidence>
<gene>
    <name evidence="1" type="ORF">CKY39_12225</name>
</gene>
<dbReference type="EMBL" id="CP023284">
    <property type="protein sequence ID" value="ATA53899.1"/>
    <property type="molecule type" value="Genomic_DNA"/>
</dbReference>
<dbReference type="RefSeq" id="WP_095744642.1">
    <property type="nucleotide sequence ID" value="NZ_CP023284.1"/>
</dbReference>
<evidence type="ECO:0000313" key="1">
    <source>
        <dbReference type="EMBL" id="ATA53899.1"/>
    </source>
</evidence>
<protein>
    <submittedName>
        <fullName evidence="1">Uncharacterized protein</fullName>
    </submittedName>
</protein>
<dbReference type="AlphaFoldDB" id="A0A250DIW0"/>
<sequence>MSTPFRLISDWQKHLKVNGREPKTLEELAVAKADYEHGRRLAEIKALRAKLAALDQFLPALAERGIQLAHRDLCTYDHGKTVRIQTAMCSRDDKLFSALIDLGFREIERKDWGTKEEQVKLKFGRSLVVTIDVTKAVAIAATDAGVPA</sequence>
<dbReference type="KEGG" id="vbo:CKY39_12225"/>